<dbReference type="Proteomes" id="UP000727407">
    <property type="component" value="Unassembled WGS sequence"/>
</dbReference>
<protein>
    <submittedName>
        <fullName evidence="2">Oxysterol-binding protein-related protein 2B</fullName>
    </submittedName>
</protein>
<comment type="caution">
    <text evidence="2">The sequence shown here is derived from an EMBL/GenBank/DDBJ whole genome shotgun (WGS) entry which is preliminary data.</text>
</comment>
<keyword evidence="3" id="KW-1185">Reference proteome</keyword>
<accession>A0A8J4XJB1</accession>
<feature type="region of interest" description="Disordered" evidence="1">
    <location>
        <begin position="1"/>
        <end position="51"/>
    </location>
</feature>
<dbReference type="AlphaFoldDB" id="A0A8J4XJB1"/>
<organism evidence="2 3">
    <name type="scientific">Clarias magur</name>
    <name type="common">Asian catfish</name>
    <name type="synonym">Macropteronotus magur</name>
    <dbReference type="NCBI Taxonomy" id="1594786"/>
    <lineage>
        <taxon>Eukaryota</taxon>
        <taxon>Metazoa</taxon>
        <taxon>Chordata</taxon>
        <taxon>Craniata</taxon>
        <taxon>Vertebrata</taxon>
        <taxon>Euteleostomi</taxon>
        <taxon>Actinopterygii</taxon>
        <taxon>Neopterygii</taxon>
        <taxon>Teleostei</taxon>
        <taxon>Ostariophysi</taxon>
        <taxon>Siluriformes</taxon>
        <taxon>Clariidae</taxon>
        <taxon>Clarias</taxon>
    </lineage>
</organism>
<dbReference type="EMBL" id="QNUK01000001">
    <property type="protein sequence ID" value="KAF5910049.1"/>
    <property type="molecule type" value="Genomic_DNA"/>
</dbReference>
<reference evidence="2" key="1">
    <citation type="submission" date="2020-07" db="EMBL/GenBank/DDBJ databases">
        <title>Clarias magur genome sequencing, assembly and annotation.</title>
        <authorList>
            <person name="Kushwaha B."/>
            <person name="Kumar R."/>
            <person name="Das P."/>
            <person name="Joshi C.G."/>
            <person name="Kumar D."/>
            <person name="Nagpure N.S."/>
            <person name="Pandey M."/>
            <person name="Agarwal S."/>
            <person name="Srivastava S."/>
            <person name="Singh M."/>
            <person name="Sahoo L."/>
            <person name="Jayasankar P."/>
            <person name="Meher P.K."/>
            <person name="Koringa P.G."/>
            <person name="Iquebal M.A."/>
            <person name="Das S.P."/>
            <person name="Bit A."/>
            <person name="Patnaik S."/>
            <person name="Patel N."/>
            <person name="Shah T.M."/>
            <person name="Hinsu A."/>
            <person name="Jena J.K."/>
        </authorList>
    </citation>
    <scope>NUCLEOTIDE SEQUENCE</scope>
    <source>
        <strain evidence="2">CIFAMagur01</strain>
        <tissue evidence="2">Testis</tissue>
    </source>
</reference>
<feature type="compositionally biased region" description="Basic and acidic residues" evidence="1">
    <location>
        <begin position="34"/>
        <end position="51"/>
    </location>
</feature>
<name>A0A8J4XJB1_CLAMG</name>
<evidence type="ECO:0000313" key="3">
    <source>
        <dbReference type="Proteomes" id="UP000727407"/>
    </source>
</evidence>
<evidence type="ECO:0000256" key="1">
    <source>
        <dbReference type="SAM" id="MobiDB-lite"/>
    </source>
</evidence>
<evidence type="ECO:0000313" key="2">
    <source>
        <dbReference type="EMBL" id="KAF5910049.1"/>
    </source>
</evidence>
<sequence length="96" mass="11148">MNLSCSAESTRAYGEGLPRRRTAPFPSHGVRMFSSHEEKRPTVSKCLPDDGKRRCRQERQRIRKRMPIILELAVGLRCTKYKPMLNTLNKVLFQSE</sequence>
<proteinExistence type="predicted"/>
<gene>
    <name evidence="2" type="primary">orp2a</name>
    <name evidence="2" type="ORF">DAT39_000172</name>
</gene>